<feature type="domain" description="Bacteriophage T5 Orf172 DNA-binding" evidence="2">
    <location>
        <begin position="232"/>
        <end position="324"/>
    </location>
</feature>
<evidence type="ECO:0008006" key="5">
    <source>
        <dbReference type="Google" id="ProtNLM"/>
    </source>
</evidence>
<reference evidence="4" key="1">
    <citation type="submission" date="2024-05" db="EMBL/GenBank/DDBJ databases">
        <title>Complete genomes of an iridovirus, and two densoviruses identified in lab reared social spiders in California, USA.</title>
        <authorList>
            <person name="Millerwise S."/>
            <person name="Lund M.C."/>
            <person name="Schmidlin K."/>
            <person name="Kraberger S."/>
            <person name="Harrison J."/>
            <person name="Cease A."/>
            <person name="Pinter-Wollman N."/>
            <person name="Varsani A."/>
        </authorList>
    </citation>
    <scope>NUCLEOTIDE SEQUENCE</scope>
    <source>
        <strain evidence="4">SocP20</strain>
    </source>
</reference>
<dbReference type="InterPro" id="IPR018879">
    <property type="entry name" value="MSV199_dom"/>
</dbReference>
<feature type="domain" description="MSV199" evidence="3">
    <location>
        <begin position="5"/>
        <end position="139"/>
    </location>
</feature>
<proteinExistence type="predicted"/>
<dbReference type="InterPro" id="IPR018306">
    <property type="entry name" value="Phage_T5_Orf172_DNA-bd"/>
</dbReference>
<evidence type="ECO:0000256" key="1">
    <source>
        <dbReference type="SAM" id="Coils"/>
    </source>
</evidence>
<dbReference type="Pfam" id="PF10553">
    <property type="entry name" value="MSV199"/>
    <property type="match status" value="1"/>
</dbReference>
<feature type="coiled-coil region" evidence="1">
    <location>
        <begin position="193"/>
        <end position="220"/>
    </location>
</feature>
<evidence type="ECO:0000259" key="2">
    <source>
        <dbReference type="Pfam" id="PF10544"/>
    </source>
</evidence>
<evidence type="ECO:0000313" key="4">
    <source>
        <dbReference type="EMBL" id="XBY85775.1"/>
    </source>
</evidence>
<protein>
    <recommendedName>
        <fullName evidence="5">MSV199 domain-containing protein</fullName>
    </recommendedName>
</protein>
<sequence>MEVMTDLFTYIKDKNIAIDLNSKWFQELWYPLSKKTGSIITTRLLEWMGYSGEYKLQRQNFKRLLDNNNIPYEEIYHNDDRFLEHPSMIYEIEQTDKKQIKQKRWITLEMRNFKKAILRLNTKNAEVIRDYYLNLEEACFDYAEYQVNWLRKKSDLERSINEDKLNKSMLLLAIKDEELESEKEKGIQTRSMLKKVEEEKIKIENEKEKALRKMLRLKEITITQKERTITQLIYISTSVSYAAQHRFKVGGVEGRRRLRGRLSDYNGRSASGDEWYFCNLIDVADFRKAEGRIEDIIGKFRDKKDKEIYIMPYRKLLKVIELICQNYTIEVSTLNAMLKDIVDEFEDDAVPLIPDAIPQSTFKITRVEFGKNVDTTIIQGKATKAQLIKEFEKYIQTLSVDENEINRKELFDDLSRLYNFNRNDAWVWLKEFIENQEEKTFILKYR</sequence>
<name>A0AAU7YCW5_9VIRU</name>
<keyword evidence="1" id="KW-0175">Coiled coil</keyword>
<organism evidence="4">
    <name type="scientific">Iridovirus sp</name>
    <dbReference type="NCBI Taxonomy" id="135728"/>
    <lineage>
        <taxon>Viruses</taxon>
        <taxon>Varidnaviria</taxon>
        <taxon>Bamfordvirae</taxon>
        <taxon>Nucleocytoviricota</taxon>
        <taxon>Megaviricetes</taxon>
        <taxon>Pimascovirales</taxon>
        <taxon>Pimascovirales incertae sedis</taxon>
        <taxon>Iridoviridae</taxon>
        <taxon>Betairidovirinae</taxon>
        <taxon>Iridovirus</taxon>
    </lineage>
</organism>
<dbReference type="EMBL" id="PP847201">
    <property type="protein sequence ID" value="XBY85775.1"/>
    <property type="molecule type" value="Genomic_DNA"/>
</dbReference>
<evidence type="ECO:0000259" key="3">
    <source>
        <dbReference type="Pfam" id="PF10553"/>
    </source>
</evidence>
<dbReference type="Pfam" id="PF10544">
    <property type="entry name" value="T5orf172"/>
    <property type="match status" value="1"/>
</dbReference>
<accession>A0AAU7YCW5</accession>